<dbReference type="Proteomes" id="UP000627166">
    <property type="component" value="Unassembled WGS sequence"/>
</dbReference>
<protein>
    <recommendedName>
        <fullName evidence="3">DUF2089 domain-containing protein</fullName>
    </recommendedName>
</protein>
<evidence type="ECO:0008006" key="3">
    <source>
        <dbReference type="Google" id="ProtNLM"/>
    </source>
</evidence>
<organism evidence="1 2">
    <name type="scientific">Clostridium faecium</name>
    <dbReference type="NCBI Taxonomy" id="2762223"/>
    <lineage>
        <taxon>Bacteria</taxon>
        <taxon>Bacillati</taxon>
        <taxon>Bacillota</taxon>
        <taxon>Clostridia</taxon>
        <taxon>Eubacteriales</taxon>
        <taxon>Clostridiaceae</taxon>
        <taxon>Clostridium</taxon>
    </lineage>
</organism>
<proteinExistence type="predicted"/>
<comment type="caution">
    <text evidence="1">The sequence shown here is derived from an EMBL/GenBank/DDBJ whole genome shotgun (WGS) entry which is preliminary data.</text>
</comment>
<evidence type="ECO:0000313" key="1">
    <source>
        <dbReference type="EMBL" id="MBD8047580.1"/>
    </source>
</evidence>
<keyword evidence="2" id="KW-1185">Reference proteome</keyword>
<name>A0ABR8YTK3_9CLOT</name>
<accession>A0ABR8YTK3</accession>
<reference evidence="1 2" key="1">
    <citation type="submission" date="2020-08" db="EMBL/GenBank/DDBJ databases">
        <title>A Genomic Blueprint of the Chicken Gut Microbiome.</title>
        <authorList>
            <person name="Gilroy R."/>
            <person name="Ravi A."/>
            <person name="Getino M."/>
            <person name="Pursley I."/>
            <person name="Horton D.L."/>
            <person name="Alikhan N.-F."/>
            <person name="Baker D."/>
            <person name="Gharbi K."/>
            <person name="Hall N."/>
            <person name="Watson M."/>
            <person name="Adriaenssens E.M."/>
            <person name="Foster-Nyarko E."/>
            <person name="Jarju S."/>
            <person name="Secka A."/>
            <person name="Antonio M."/>
            <person name="Oren A."/>
            <person name="Chaudhuri R."/>
            <person name="La Ragione R.M."/>
            <person name="Hildebrand F."/>
            <person name="Pallen M.J."/>
        </authorList>
    </citation>
    <scope>NUCLEOTIDE SEQUENCE [LARGE SCALE GENOMIC DNA]</scope>
    <source>
        <strain evidence="1 2">N37</strain>
    </source>
</reference>
<dbReference type="EMBL" id="JACSQB010000080">
    <property type="protein sequence ID" value="MBD8047580.1"/>
    <property type="molecule type" value="Genomic_DNA"/>
</dbReference>
<gene>
    <name evidence="1" type="ORF">H9637_11105</name>
</gene>
<evidence type="ECO:0000313" key="2">
    <source>
        <dbReference type="Proteomes" id="UP000627166"/>
    </source>
</evidence>
<dbReference type="RefSeq" id="WP_191740549.1">
    <property type="nucleotide sequence ID" value="NZ_JACSQB010000080.1"/>
</dbReference>
<sequence length="117" mass="13165">MKDELTNILISVKENHISVNNAKVLIEGLYAPYKGKNINIVVFQKEKDPIKFKFPVKFVLSVIKTFGTIPNLGIKQLESVDLKNLSKVVSVAIEENITGEILEMETDDHNIIKVSIE</sequence>